<keyword evidence="2 5" id="KW-0028">Amino-acid biosynthesis</keyword>
<comment type="pathway">
    <text evidence="4">Amino-acid biosynthesis.</text>
</comment>
<dbReference type="PANTHER" id="PTHR43090">
    <property type="entry name" value="1-(5-PHOSPHORIBOSYL)-5-[(5-PHOSPHORIBOSYLAMINO)METHYLIDENEAMINO] IMIDAZOLE-4-CARBOXAMIDE ISOMERASE"/>
    <property type="match status" value="1"/>
</dbReference>
<reference evidence="6 7" key="1">
    <citation type="submission" date="2019-05" db="EMBL/GenBank/DDBJ databases">
        <authorList>
            <person name="Farhan Ul Haque M."/>
        </authorList>
    </citation>
    <scope>NUCLEOTIDE SEQUENCE [LARGE SCALE GENOMIC DNA]</scope>
    <source>
        <strain evidence="6">2</strain>
    </source>
</reference>
<dbReference type="GO" id="GO:0005737">
    <property type="term" value="C:cytoplasm"/>
    <property type="evidence" value="ECO:0007669"/>
    <property type="project" value="TreeGrafter"/>
</dbReference>
<dbReference type="CDD" id="cd04723">
    <property type="entry name" value="HisA_HisF"/>
    <property type="match status" value="1"/>
</dbReference>
<dbReference type="SUPFAM" id="SSF51366">
    <property type="entry name" value="Ribulose-phoshate binding barrel"/>
    <property type="match status" value="1"/>
</dbReference>
<dbReference type="Gene3D" id="3.20.20.70">
    <property type="entry name" value="Aldolase class I"/>
    <property type="match status" value="1"/>
</dbReference>
<dbReference type="EMBL" id="CABFMQ020000001">
    <property type="protein sequence ID" value="VTZ48135.1"/>
    <property type="molecule type" value="Genomic_DNA"/>
</dbReference>
<keyword evidence="3 5" id="KW-0368">Histidine biosynthesis</keyword>
<evidence type="ECO:0000256" key="2">
    <source>
        <dbReference type="ARBA" id="ARBA00022605"/>
    </source>
</evidence>
<dbReference type="RefSeq" id="WP_174510787.1">
    <property type="nucleotide sequence ID" value="NZ_CABFMQ020000001.1"/>
</dbReference>
<dbReference type="InterPro" id="IPR044524">
    <property type="entry name" value="Isoase_HisA-like"/>
</dbReference>
<sequence length="245" mass="25593">MEVIPVIDLKGGVVVRARLGRRDSYAPLDTKLAPTSAPGDVVAGLLSLHPFQTIYIADLDAIESRGDHAGIVSALSDAFPQTAFWVDAGVADAAGARAWLSRHGRETLVLGSESLTGPAALQELVGIERLVLSLDFRGDCFVGPQTLLAAQHWWPSRVIVMTLARVGSQAGPDLDRLKSIVDLRASSPDDFGGSSVQPRVYAAGGVRGPEDLASLAKAGVEGVLVASALHDGQLTSADLDAARTI</sequence>
<accession>A0A8B6M0B1</accession>
<evidence type="ECO:0000313" key="6">
    <source>
        <dbReference type="EMBL" id="VTZ48135.1"/>
    </source>
</evidence>
<dbReference type="InterPro" id="IPR013785">
    <property type="entry name" value="Aldolase_TIM"/>
</dbReference>
<proteinExistence type="inferred from homology"/>
<dbReference type="GO" id="GO:0003949">
    <property type="term" value="F:1-(5-phosphoribosyl)-5-[(5-phosphoribosylamino)methylideneamino]imidazole-4-carboxamide isomerase activity"/>
    <property type="evidence" value="ECO:0007669"/>
    <property type="project" value="InterPro"/>
</dbReference>
<dbReference type="PANTHER" id="PTHR43090:SF2">
    <property type="entry name" value="1-(5-PHOSPHORIBOSYL)-5-[(5-PHOSPHORIBOSYLAMINO)METHYLIDENEAMINO] IMIDAZOLE-4-CARBOXAMIDE ISOMERASE"/>
    <property type="match status" value="1"/>
</dbReference>
<dbReference type="GO" id="GO:0000105">
    <property type="term" value="P:L-histidine biosynthetic process"/>
    <property type="evidence" value="ECO:0007669"/>
    <property type="project" value="UniProtKB-KW"/>
</dbReference>
<evidence type="ECO:0000256" key="5">
    <source>
        <dbReference type="RuleBase" id="RU003657"/>
    </source>
</evidence>
<evidence type="ECO:0000256" key="4">
    <source>
        <dbReference type="ARBA" id="ARBA00029440"/>
    </source>
</evidence>
<organism evidence="6 7">
    <name type="scientific">Methylocella tundrae</name>
    <dbReference type="NCBI Taxonomy" id="227605"/>
    <lineage>
        <taxon>Bacteria</taxon>
        <taxon>Pseudomonadati</taxon>
        <taxon>Pseudomonadota</taxon>
        <taxon>Alphaproteobacteria</taxon>
        <taxon>Hyphomicrobiales</taxon>
        <taxon>Beijerinckiaceae</taxon>
        <taxon>Methylocella</taxon>
    </lineage>
</organism>
<dbReference type="InterPro" id="IPR006062">
    <property type="entry name" value="His_biosynth"/>
</dbReference>
<dbReference type="InterPro" id="IPR011060">
    <property type="entry name" value="RibuloseP-bd_barrel"/>
</dbReference>
<name>A0A8B6M0B1_METTU</name>
<keyword evidence="7" id="KW-1185">Reference proteome</keyword>
<protein>
    <submittedName>
        <fullName evidence="6">Conserved HisA-related (Histidine biosynthesis) protein (Orf17) involved in tetrahydromethanopterin-dependent formaldehyde oxidation</fullName>
    </submittedName>
</protein>
<evidence type="ECO:0000256" key="3">
    <source>
        <dbReference type="ARBA" id="ARBA00023102"/>
    </source>
</evidence>
<evidence type="ECO:0000256" key="1">
    <source>
        <dbReference type="ARBA" id="ARBA00009667"/>
    </source>
</evidence>
<dbReference type="AlphaFoldDB" id="A0A8B6M0B1"/>
<evidence type="ECO:0000313" key="7">
    <source>
        <dbReference type="Proteomes" id="UP000485880"/>
    </source>
</evidence>
<dbReference type="GO" id="GO:0000162">
    <property type="term" value="P:L-tryptophan biosynthetic process"/>
    <property type="evidence" value="ECO:0007669"/>
    <property type="project" value="TreeGrafter"/>
</dbReference>
<gene>
    <name evidence="6" type="primary">orf17</name>
    <name evidence="6" type="ORF">MPC4_10085</name>
</gene>
<comment type="similarity">
    <text evidence="1 5">Belongs to the HisA/HisF family.</text>
</comment>
<comment type="caution">
    <text evidence="6">The sequence shown here is derived from an EMBL/GenBank/DDBJ whole genome shotgun (WGS) entry which is preliminary data.</text>
</comment>
<dbReference type="Proteomes" id="UP000485880">
    <property type="component" value="Unassembled WGS sequence"/>
</dbReference>
<dbReference type="Pfam" id="PF00977">
    <property type="entry name" value="His_biosynth"/>
    <property type="match status" value="1"/>
</dbReference>